<proteinExistence type="predicted"/>
<sequence length="590" mass="71017">MEGQDMFVTQTLQNLQENDSLGVTMNQQSSQSFHGNFQTNPQYFIRLYENKVKECQLKINMDSPRTRSAIIILKMPTDKYTLKNYAYFEKMHNYEEKQAKIKQSIQSSNSIKSNPQNDYMQHLINVHANLEQIIHERHRLVKQENARLRKTAEGCSRQSLQRQAFSGDLEQKNSKYQLSKLNIEHQFDKVNLRNDKEYNIQEFEMNNELKKELLMRKTMIDSQMSLERANSKKQKFLNEKLMQVKRQNQKVAYKQKKIKIENSRKIKDQMGKIVKMYQEQDDIQKKVEEIKFKRFQDLANASFHEKGMMAKQKNQLVQEKLHQRSQELQNYFQLRDQHVLNLMSDYWSRKTTQIQDQNQQKQEKSEIAQKIQKERESLILQKVIQNYESHSHNKETKPKKQPKNNSSQNQEEEKPLTFQEKVKQNLEKQKQNKSLLMKSEIQQIEQLNSQWNKKIDQAAKRQEELQDYIKERQNIKSQSMQRNNFNFQSIFQSTQEKWDKLLDKQKKAQEKIQKEKQEKELLRTFSMQSTLQIQYEKEKRSKQLQKLQKLTPKQFIQQLKMKKFEVSQEEMAKYFPEAVVKENQNNEDAE</sequence>
<feature type="compositionally biased region" description="Basic and acidic residues" evidence="2">
    <location>
        <begin position="389"/>
        <end position="398"/>
    </location>
</feature>
<protein>
    <submittedName>
        <fullName evidence="3">Uncharacterized protein</fullName>
    </submittedName>
</protein>
<evidence type="ECO:0000313" key="4">
    <source>
        <dbReference type="Proteomes" id="UP000009168"/>
    </source>
</evidence>
<dbReference type="InParanoid" id="Q22VY4"/>
<dbReference type="AlphaFoldDB" id="Q22VY4"/>
<feature type="region of interest" description="Disordered" evidence="2">
    <location>
        <begin position="389"/>
        <end position="417"/>
    </location>
</feature>
<dbReference type="RefSeq" id="XP_001009878.3">
    <property type="nucleotide sequence ID" value="XM_001009878.3"/>
</dbReference>
<gene>
    <name evidence="3" type="ORF">TTHERM_00161500</name>
</gene>
<dbReference type="OrthoDB" id="10623825at2759"/>
<organism evidence="3 4">
    <name type="scientific">Tetrahymena thermophila (strain SB210)</name>
    <dbReference type="NCBI Taxonomy" id="312017"/>
    <lineage>
        <taxon>Eukaryota</taxon>
        <taxon>Sar</taxon>
        <taxon>Alveolata</taxon>
        <taxon>Ciliophora</taxon>
        <taxon>Intramacronucleata</taxon>
        <taxon>Oligohymenophorea</taxon>
        <taxon>Hymenostomatida</taxon>
        <taxon>Tetrahymenina</taxon>
        <taxon>Tetrahymenidae</taxon>
        <taxon>Tetrahymena</taxon>
    </lineage>
</organism>
<dbReference type="Proteomes" id="UP000009168">
    <property type="component" value="Unassembled WGS sequence"/>
</dbReference>
<dbReference type="KEGG" id="tet:TTHERM_00161500"/>
<reference evidence="4" key="1">
    <citation type="journal article" date="2006" name="PLoS Biol.">
        <title>Macronuclear genome sequence of the ciliate Tetrahymena thermophila, a model eukaryote.</title>
        <authorList>
            <person name="Eisen J.A."/>
            <person name="Coyne R.S."/>
            <person name="Wu M."/>
            <person name="Wu D."/>
            <person name="Thiagarajan M."/>
            <person name="Wortman J.R."/>
            <person name="Badger J.H."/>
            <person name="Ren Q."/>
            <person name="Amedeo P."/>
            <person name="Jones K.M."/>
            <person name="Tallon L.J."/>
            <person name="Delcher A.L."/>
            <person name="Salzberg S.L."/>
            <person name="Silva J.C."/>
            <person name="Haas B.J."/>
            <person name="Majoros W.H."/>
            <person name="Farzad M."/>
            <person name="Carlton J.M."/>
            <person name="Smith R.K. Jr."/>
            <person name="Garg J."/>
            <person name="Pearlman R.E."/>
            <person name="Karrer K.M."/>
            <person name="Sun L."/>
            <person name="Manning G."/>
            <person name="Elde N.C."/>
            <person name="Turkewitz A.P."/>
            <person name="Asai D.J."/>
            <person name="Wilkes D.E."/>
            <person name="Wang Y."/>
            <person name="Cai H."/>
            <person name="Collins K."/>
            <person name="Stewart B.A."/>
            <person name="Lee S.R."/>
            <person name="Wilamowska K."/>
            <person name="Weinberg Z."/>
            <person name="Ruzzo W.L."/>
            <person name="Wloga D."/>
            <person name="Gaertig J."/>
            <person name="Frankel J."/>
            <person name="Tsao C.-C."/>
            <person name="Gorovsky M.A."/>
            <person name="Keeling P.J."/>
            <person name="Waller R.F."/>
            <person name="Patron N.J."/>
            <person name="Cherry J.M."/>
            <person name="Stover N.A."/>
            <person name="Krieger C.J."/>
            <person name="del Toro C."/>
            <person name="Ryder H.F."/>
            <person name="Williamson S.C."/>
            <person name="Barbeau R.A."/>
            <person name="Hamilton E.P."/>
            <person name="Orias E."/>
        </authorList>
    </citation>
    <scope>NUCLEOTIDE SEQUENCE [LARGE SCALE GENOMIC DNA]</scope>
    <source>
        <strain evidence="4">SB210</strain>
    </source>
</reference>
<evidence type="ECO:0000256" key="1">
    <source>
        <dbReference type="SAM" id="Coils"/>
    </source>
</evidence>
<name>Q22VY4_TETTS</name>
<evidence type="ECO:0000256" key="2">
    <source>
        <dbReference type="SAM" id="MobiDB-lite"/>
    </source>
</evidence>
<dbReference type="GeneID" id="7841815"/>
<evidence type="ECO:0000313" key="3">
    <source>
        <dbReference type="EMBL" id="EAR89632.3"/>
    </source>
</evidence>
<accession>Q22VY4</accession>
<keyword evidence="1" id="KW-0175">Coiled coil</keyword>
<dbReference type="STRING" id="312017.Q22VY4"/>
<keyword evidence="4" id="KW-1185">Reference proteome</keyword>
<feature type="coiled-coil region" evidence="1">
    <location>
        <begin position="423"/>
        <end position="522"/>
    </location>
</feature>
<dbReference type="HOGENOM" id="CLU_462742_0_0_1"/>
<dbReference type="EMBL" id="GG662820">
    <property type="protein sequence ID" value="EAR89632.3"/>
    <property type="molecule type" value="Genomic_DNA"/>
</dbReference>